<dbReference type="PIRSF" id="PIRSF037442">
    <property type="entry name" value="UCP037442_abhydr"/>
    <property type="match status" value="1"/>
</dbReference>
<dbReference type="InterPro" id="IPR029058">
    <property type="entry name" value="AB_hydrolase_fold"/>
</dbReference>
<evidence type="ECO:0000259" key="1">
    <source>
        <dbReference type="Pfam" id="PF12146"/>
    </source>
</evidence>
<dbReference type="InterPro" id="IPR017208">
    <property type="entry name" value="UCP037442_abhydr"/>
</dbReference>
<evidence type="ECO:0000313" key="3">
    <source>
        <dbReference type="Proteomes" id="UP000709336"/>
    </source>
</evidence>
<dbReference type="Proteomes" id="UP000709336">
    <property type="component" value="Unassembled WGS sequence"/>
</dbReference>
<dbReference type="EMBL" id="JAATNW010000004">
    <property type="protein sequence ID" value="NMH60051.1"/>
    <property type="molecule type" value="Genomic_DNA"/>
</dbReference>
<dbReference type="Gene3D" id="3.40.50.1820">
    <property type="entry name" value="alpha/beta hydrolase"/>
    <property type="match status" value="1"/>
</dbReference>
<accession>A0ABX1R3J2</accession>
<name>A0ABX1R3J2_9ALTE</name>
<dbReference type="SUPFAM" id="SSF53474">
    <property type="entry name" value="alpha/beta-Hydrolases"/>
    <property type="match status" value="1"/>
</dbReference>
<dbReference type="GO" id="GO:0016787">
    <property type="term" value="F:hydrolase activity"/>
    <property type="evidence" value="ECO:0007669"/>
    <property type="project" value="UniProtKB-KW"/>
</dbReference>
<comment type="caution">
    <text evidence="2">The sequence shown here is derived from an EMBL/GenBank/DDBJ whole genome shotgun (WGS) entry which is preliminary data.</text>
</comment>
<evidence type="ECO:0000313" key="2">
    <source>
        <dbReference type="EMBL" id="NMH60051.1"/>
    </source>
</evidence>
<feature type="domain" description="Serine aminopeptidase S33" evidence="1">
    <location>
        <begin position="37"/>
        <end position="117"/>
    </location>
</feature>
<keyword evidence="3" id="KW-1185">Reference proteome</keyword>
<dbReference type="RefSeq" id="WP_169210611.1">
    <property type="nucleotide sequence ID" value="NZ_JAATNW010000004.1"/>
</dbReference>
<sequence length="282" mass="31627">MLSEKIHCDDGAILTGNLFHADECLGAVLIGSATGIKQQFYQPFARFLAENGFTALTFDYRGIGDSLSQPVSDSRATLISWGESDMTAALHHLKARTDDKPLFLLGHSAGGQLAGLMRNAQQLTAMFNVGSSSGSLRNMRLLYQLKAHFFMNCFIPLSNWLFGHTKSQWLGMGEPLPAGVGRQWRQWCNGQGYVKTSFGKDVQNHQYDALKIPAKWVVATDDDIACEKNVKEMMSVYTNADHSLEILNPSLWQLKQIGHMKFFSRQSSALWHLPLTFFRQYL</sequence>
<dbReference type="InterPro" id="IPR022742">
    <property type="entry name" value="Hydrolase_4"/>
</dbReference>
<keyword evidence="2" id="KW-0378">Hydrolase</keyword>
<gene>
    <name evidence="2" type="ORF">HCJ96_08485</name>
</gene>
<organism evidence="2 3">
    <name type="scientific">Alteromonas ponticola</name>
    <dbReference type="NCBI Taxonomy" id="2720613"/>
    <lineage>
        <taxon>Bacteria</taxon>
        <taxon>Pseudomonadati</taxon>
        <taxon>Pseudomonadota</taxon>
        <taxon>Gammaproteobacteria</taxon>
        <taxon>Alteromonadales</taxon>
        <taxon>Alteromonadaceae</taxon>
        <taxon>Alteromonas/Salinimonas group</taxon>
        <taxon>Alteromonas</taxon>
    </lineage>
</organism>
<proteinExistence type="predicted"/>
<reference evidence="2 3" key="1">
    <citation type="submission" date="2020-03" db="EMBL/GenBank/DDBJ databases">
        <title>Alteromonas ponticola sp. nov., isolated from seawater.</title>
        <authorList>
            <person name="Yoon J.-H."/>
            <person name="Kim Y.-O."/>
        </authorList>
    </citation>
    <scope>NUCLEOTIDE SEQUENCE [LARGE SCALE GENOMIC DNA]</scope>
    <source>
        <strain evidence="2 3">MYP5</strain>
    </source>
</reference>
<protein>
    <submittedName>
        <fullName evidence="2">Alpha/beta fold hydrolase</fullName>
    </submittedName>
</protein>
<dbReference type="Pfam" id="PF12146">
    <property type="entry name" value="Hydrolase_4"/>
    <property type="match status" value="1"/>
</dbReference>